<proteinExistence type="inferred from homology"/>
<dbReference type="InterPro" id="IPR027417">
    <property type="entry name" value="P-loop_NTPase"/>
</dbReference>
<dbReference type="RefSeq" id="WP_006501779.1">
    <property type="nucleotide sequence ID" value="NZ_BAGZ01000004.1"/>
</dbReference>
<evidence type="ECO:0000256" key="1">
    <source>
        <dbReference type="ARBA" id="ARBA00006611"/>
    </source>
</evidence>
<dbReference type="PANTHER" id="PTHR30486">
    <property type="entry name" value="TWITCHING MOTILITY PROTEIN PILT"/>
    <property type="match status" value="1"/>
</dbReference>
<dbReference type="CDD" id="cd01130">
    <property type="entry name" value="VirB11-like_ATPase"/>
    <property type="match status" value="1"/>
</dbReference>
<dbReference type="Proteomes" id="UP000008495">
    <property type="component" value="Unassembled WGS sequence"/>
</dbReference>
<dbReference type="Pfam" id="PF00437">
    <property type="entry name" value="T2SSE"/>
    <property type="match status" value="1"/>
</dbReference>
<dbReference type="InterPro" id="IPR001482">
    <property type="entry name" value="T2SS/T4SS_dom"/>
</dbReference>
<dbReference type="OrthoDB" id="9810761at2"/>
<dbReference type="Gene3D" id="3.30.450.380">
    <property type="match status" value="1"/>
</dbReference>
<dbReference type="EMBL" id="BAGZ01000004">
    <property type="protein sequence ID" value="GAB77027.1"/>
    <property type="molecule type" value="Genomic_DNA"/>
</dbReference>
<dbReference type="AlphaFoldDB" id="K6W5E0"/>
<reference evidence="4 5" key="1">
    <citation type="submission" date="2012-08" db="EMBL/GenBank/DDBJ databases">
        <title>Whole genome shotgun sequence of Austwickia chelonae NBRC 105200.</title>
        <authorList>
            <person name="Yoshida I."/>
            <person name="Hosoyama A."/>
            <person name="Tsuchikane K."/>
            <person name="Katsumata H."/>
            <person name="Ando Y."/>
            <person name="Ohji S."/>
            <person name="Hamada M."/>
            <person name="Tamura T."/>
            <person name="Yamazoe A."/>
            <person name="Yamazaki S."/>
            <person name="Fujita N."/>
        </authorList>
    </citation>
    <scope>NUCLEOTIDE SEQUENCE [LARGE SCALE GENOMIC DNA]</scope>
    <source>
        <strain evidence="4 5">NBRC 105200</strain>
    </source>
</reference>
<name>K6W5E0_9MICO</name>
<comment type="similarity">
    <text evidence="1">Belongs to the GSP E family.</text>
</comment>
<keyword evidence="5" id="KW-1185">Reference proteome</keyword>
<accession>K6W5E0</accession>
<protein>
    <recommendedName>
        <fullName evidence="3">Bacterial type II secretion system protein E domain-containing protein</fullName>
    </recommendedName>
</protein>
<dbReference type="SUPFAM" id="SSF52540">
    <property type="entry name" value="P-loop containing nucleoside triphosphate hydrolases"/>
    <property type="match status" value="1"/>
</dbReference>
<dbReference type="PANTHER" id="PTHR30486:SF6">
    <property type="entry name" value="TYPE IV PILUS RETRACTATION ATPASE PILT"/>
    <property type="match status" value="1"/>
</dbReference>
<feature type="region of interest" description="Disordered" evidence="2">
    <location>
        <begin position="359"/>
        <end position="390"/>
    </location>
</feature>
<evidence type="ECO:0000313" key="5">
    <source>
        <dbReference type="Proteomes" id="UP000008495"/>
    </source>
</evidence>
<dbReference type="Gene3D" id="3.40.50.300">
    <property type="entry name" value="P-loop containing nucleotide triphosphate hydrolases"/>
    <property type="match status" value="1"/>
</dbReference>
<dbReference type="eggNOG" id="COG4962">
    <property type="taxonomic scope" value="Bacteria"/>
</dbReference>
<dbReference type="STRING" id="100225.SAMN05421595_2164"/>
<evidence type="ECO:0000313" key="4">
    <source>
        <dbReference type="EMBL" id="GAB77027.1"/>
    </source>
</evidence>
<sequence>MNHPDHLYHDRIHALARDGRHPTHDGVDHVLSAHAPLLGDEGLQDARRRLTAQALGLGPLQPLLDLPGLTDILVNGTRGVWIDDGDGLRRIPCDLGDDTALRRLAVRLAGQAGRRLDDASPYVDGCLPGGIRLHALLPPLVDGSAHISLRIPRRHAPTLEDLVTWGSIPPSWAGILHAVVTHRLSYVVTGGTGSGKTTLLAALLGAVPADERIVVVEDVRELAVDHPHTVRLEARAPNVEGRGGVDLVALVRQSLRMRPDRLVVGEVRGGEVRELLTALNTGHEGGAGTLHANRAGDVIARFEALGALAGMTPEATRAQLSSAVEVALHLRRTATGRRLDSIAVLTGRGSDLQVTPALHADSELPGPGWPLLAERIGRPGSPAPGTADTP</sequence>
<dbReference type="GO" id="GO:0016887">
    <property type="term" value="F:ATP hydrolysis activity"/>
    <property type="evidence" value="ECO:0007669"/>
    <property type="project" value="InterPro"/>
</dbReference>
<gene>
    <name evidence="4" type="ORF">AUCHE_04_00680</name>
</gene>
<evidence type="ECO:0000259" key="3">
    <source>
        <dbReference type="Pfam" id="PF00437"/>
    </source>
</evidence>
<dbReference type="InterPro" id="IPR022399">
    <property type="entry name" value="TadA-like_ATPase"/>
</dbReference>
<comment type="caution">
    <text evidence="4">The sequence shown here is derived from an EMBL/GenBank/DDBJ whole genome shotgun (WGS) entry which is preliminary data.</text>
</comment>
<feature type="domain" description="Bacterial type II secretion system protein E" evidence="3">
    <location>
        <begin position="56"/>
        <end position="332"/>
    </location>
</feature>
<organism evidence="4 5">
    <name type="scientific">Austwickia chelonae NBRC 105200</name>
    <dbReference type="NCBI Taxonomy" id="1184607"/>
    <lineage>
        <taxon>Bacteria</taxon>
        <taxon>Bacillati</taxon>
        <taxon>Actinomycetota</taxon>
        <taxon>Actinomycetes</taxon>
        <taxon>Micrococcales</taxon>
        <taxon>Dermatophilaceae</taxon>
        <taxon>Austwickia</taxon>
    </lineage>
</organism>
<evidence type="ECO:0000256" key="2">
    <source>
        <dbReference type="SAM" id="MobiDB-lite"/>
    </source>
</evidence>
<dbReference type="NCBIfam" id="TIGR03819">
    <property type="entry name" value="heli_sec_ATPase"/>
    <property type="match status" value="1"/>
</dbReference>
<dbReference type="InterPro" id="IPR050921">
    <property type="entry name" value="T4SS_GSP_E_ATPase"/>
</dbReference>